<name>A0A0K0VLU4_9VIRU</name>
<protein>
    <submittedName>
        <fullName evidence="2">Wsv310-like protein</fullName>
    </submittedName>
</protein>
<reference evidence="2" key="1">
    <citation type="journal article" date="2015" name="BMC Evol. Biol.">
        <title>Characterization of fossilized relatives of the White Spot Syndrome Virus in genomes of decapod crustaceans.</title>
        <authorList>
            <person name="Rozenberg A."/>
            <person name="Brand P."/>
            <person name="Rivera N."/>
            <person name="Leese F."/>
            <person name="Schubart C.D."/>
        </authorList>
    </citation>
    <scope>NUCLEOTIDE SEQUENCE</scope>
    <source>
        <strain evidence="2">747*9</strain>
    </source>
</reference>
<organism evidence="2">
    <name type="scientific">Metopaulias depressus WSSV-like virus</name>
    <dbReference type="NCBI Taxonomy" id="1675544"/>
    <lineage>
        <taxon>Viruses</taxon>
        <taxon>Viruses incertae sedis</taxon>
        <taxon>Naldaviricetes</taxon>
        <taxon>Nimaviridae</taxon>
        <taxon>Whispovirus</taxon>
    </lineage>
</organism>
<dbReference type="EMBL" id="KR820242">
    <property type="protein sequence ID" value="AKS10631.1"/>
    <property type="molecule type" value="Genomic_DNA"/>
</dbReference>
<feature type="region of interest" description="Disordered" evidence="1">
    <location>
        <begin position="1"/>
        <end position="39"/>
    </location>
</feature>
<feature type="compositionally biased region" description="Basic and acidic residues" evidence="1">
    <location>
        <begin position="1"/>
        <end position="10"/>
    </location>
</feature>
<sequence length="257" mass="29418">MKRSAEDPEHSSSSSSSQEKEAVKERKKRKVEKNHNNNLSEEKLMKKYMKKVAAADQTMPDENVEAMVKSRIPASMKMFMREFNVNQNSHFMKLLPEDNIIKIVTSIVIKGINEPVRQLIYTHLPHYKQLESVVEKRQLVQKSTITIAEELKQLDPPGADEPPYSEFVELLHGVMTNIIKRVAGVIEGNELLSGNSMFTNALLSQISSQINLRHSTKTRICTYLFNEICTFAGEVLYTFFMDDKVLIKRIVNKNIST</sequence>
<evidence type="ECO:0000313" key="2">
    <source>
        <dbReference type="EMBL" id="AKS10631.1"/>
    </source>
</evidence>
<accession>A0A0K0VLU4</accession>
<evidence type="ECO:0000256" key="1">
    <source>
        <dbReference type="SAM" id="MobiDB-lite"/>
    </source>
</evidence>
<proteinExistence type="predicted"/>